<comment type="caution">
    <text evidence="2">The sequence shown here is derived from an EMBL/GenBank/DDBJ whole genome shotgun (WGS) entry which is preliminary data.</text>
</comment>
<evidence type="ECO:0000256" key="1">
    <source>
        <dbReference type="SAM" id="Phobius"/>
    </source>
</evidence>
<feature type="transmembrane region" description="Helical" evidence="1">
    <location>
        <begin position="20"/>
        <end position="42"/>
    </location>
</feature>
<evidence type="ECO:0000313" key="2">
    <source>
        <dbReference type="EMBL" id="KEF38089.1"/>
    </source>
</evidence>
<keyword evidence="1" id="KW-0472">Membrane</keyword>
<accession>A0A072NK81</accession>
<evidence type="ECO:0008006" key="4">
    <source>
        <dbReference type="Google" id="ProtNLM"/>
    </source>
</evidence>
<protein>
    <recommendedName>
        <fullName evidence="4">2TM domain-containing protein</fullName>
    </recommendedName>
</protein>
<keyword evidence="1" id="KW-0812">Transmembrane</keyword>
<organism evidence="2 3">
    <name type="scientific">Schinkia azotoformans MEV2011</name>
    <dbReference type="NCBI Taxonomy" id="1348973"/>
    <lineage>
        <taxon>Bacteria</taxon>
        <taxon>Bacillati</taxon>
        <taxon>Bacillota</taxon>
        <taxon>Bacilli</taxon>
        <taxon>Bacillales</taxon>
        <taxon>Bacillaceae</taxon>
        <taxon>Calidifontibacillus/Schinkia group</taxon>
        <taxon>Schinkia</taxon>
    </lineage>
</organism>
<sequence length="95" mass="11830">MNYRIEQKEGFNNKRVMVGLWLKFRYFFIWVSIITLLFDIVIERYTDLLEYGLLTWYWMWIYIGFLFYVSQACCNWFIKYEAMFQTGDWGKPNEN</sequence>
<keyword evidence="1" id="KW-1133">Transmembrane helix</keyword>
<name>A0A072NK81_SCHAZ</name>
<dbReference type="AlphaFoldDB" id="A0A072NK81"/>
<gene>
    <name evidence="2" type="ORF">M670_02507</name>
</gene>
<dbReference type="RefSeq" id="WP_051678193.1">
    <property type="nucleotide sequence ID" value="NZ_JJRY01000009.1"/>
</dbReference>
<dbReference type="EMBL" id="JJRY01000009">
    <property type="protein sequence ID" value="KEF38089.1"/>
    <property type="molecule type" value="Genomic_DNA"/>
</dbReference>
<evidence type="ECO:0000313" key="3">
    <source>
        <dbReference type="Proteomes" id="UP000027936"/>
    </source>
</evidence>
<reference evidence="2 3" key="1">
    <citation type="submission" date="2014-04" db="EMBL/GenBank/DDBJ databases">
        <title>Draft genome sequence of Bacillus azotoformans MEV2011, a (co-) denitrifying strain unable to grow in the presence of oxygen.</title>
        <authorList>
            <person name="Nielsen M."/>
            <person name="Schreiber L."/>
            <person name="Finster K."/>
            <person name="Schramm A."/>
        </authorList>
    </citation>
    <scope>NUCLEOTIDE SEQUENCE [LARGE SCALE GENOMIC DNA]</scope>
    <source>
        <strain evidence="2 3">MEV2011</strain>
    </source>
</reference>
<proteinExistence type="predicted"/>
<dbReference type="Proteomes" id="UP000027936">
    <property type="component" value="Unassembled WGS sequence"/>
</dbReference>
<feature type="transmembrane region" description="Helical" evidence="1">
    <location>
        <begin position="57"/>
        <end position="78"/>
    </location>
</feature>